<evidence type="ECO:0000256" key="2">
    <source>
        <dbReference type="ARBA" id="ARBA00023239"/>
    </source>
</evidence>
<keyword evidence="1" id="KW-0474">Menaquinone biosynthesis</keyword>
<dbReference type="SUPFAM" id="SSF53850">
    <property type="entry name" value="Periplasmic binding protein-like II"/>
    <property type="match status" value="1"/>
</dbReference>
<dbReference type="PANTHER" id="PTHR37167">
    <property type="entry name" value="1,4-DIHYDROXY-6-NAPHTOATE SYNTHASE"/>
    <property type="match status" value="1"/>
</dbReference>
<dbReference type="HAMAP" id="MF_00996">
    <property type="entry name" value="MqnD"/>
    <property type="match status" value="1"/>
</dbReference>
<dbReference type="GO" id="GO:0009234">
    <property type="term" value="P:menaquinone biosynthetic process"/>
    <property type="evidence" value="ECO:0007669"/>
    <property type="project" value="UniProtKB-KW"/>
</dbReference>
<dbReference type="PANTHER" id="PTHR37167:SF1">
    <property type="entry name" value="1,4-DIHYDROXY-6-NAPHTOATE SYNTHASE"/>
    <property type="match status" value="1"/>
</dbReference>
<protein>
    <submittedName>
        <fullName evidence="3">1,4-dihydroxy-6-naphtoate synthase</fullName>
    </submittedName>
</protein>
<dbReference type="GO" id="GO:0016829">
    <property type="term" value="F:lyase activity"/>
    <property type="evidence" value="ECO:0007669"/>
    <property type="project" value="UniProtKB-KW"/>
</dbReference>
<dbReference type="Gene3D" id="3.40.190.10">
    <property type="entry name" value="Periplasmic binding protein-like II"/>
    <property type="match status" value="2"/>
</dbReference>
<evidence type="ECO:0000256" key="1">
    <source>
        <dbReference type="ARBA" id="ARBA00022428"/>
    </source>
</evidence>
<sequence>MAAELTIGYSPCPNDTFIFYALMHGKVGLEHISFADEILDDVETLNRWALEGRLDVSKLSFHALGHVLDSYVMLTAGAALGRGCGPLLVTTGRGRAMNMEDWSIAIPGRYTTAAMLLRLYAPRCGNLRLMRFDEIMEAVRRGRVDAGVIIHESRFTYQDHGLECVQDLGAWWEELTGLPIPLGCIAARRTLGDTVLGEIDRAVRASLQWARAHPEQCRDYIRQHARELDEPILRSHIDLYVNDFSLGIGEEGKAAVAEFLRRGRAAGLFPESDTTAWIGTDQCLARISRSPLITQT</sequence>
<organism evidence="3">
    <name type="scientific">hydrothermal vent metagenome</name>
    <dbReference type="NCBI Taxonomy" id="652676"/>
    <lineage>
        <taxon>unclassified sequences</taxon>
        <taxon>metagenomes</taxon>
        <taxon>ecological metagenomes</taxon>
    </lineage>
</organism>
<dbReference type="Pfam" id="PF02621">
    <property type="entry name" value="VitK2_biosynth"/>
    <property type="match status" value="1"/>
</dbReference>
<accession>A0A3B0W9L3</accession>
<dbReference type="InterPro" id="IPR003773">
    <property type="entry name" value="Menaquinone_biosynth"/>
</dbReference>
<evidence type="ECO:0000313" key="3">
    <source>
        <dbReference type="EMBL" id="VAW40404.1"/>
    </source>
</evidence>
<name>A0A3B0W9L3_9ZZZZ</name>
<reference evidence="3" key="1">
    <citation type="submission" date="2018-06" db="EMBL/GenBank/DDBJ databases">
        <authorList>
            <person name="Zhirakovskaya E."/>
        </authorList>
    </citation>
    <scope>NUCLEOTIDE SEQUENCE</scope>
</reference>
<dbReference type="CDD" id="cd13635">
    <property type="entry name" value="PBP2_Ttha1568_Mqnd"/>
    <property type="match status" value="1"/>
</dbReference>
<dbReference type="AlphaFoldDB" id="A0A3B0W9L3"/>
<keyword evidence="2" id="KW-0456">Lyase</keyword>
<proteinExistence type="inferred from homology"/>
<dbReference type="EMBL" id="UOEY01000102">
    <property type="protein sequence ID" value="VAW40404.1"/>
    <property type="molecule type" value="Genomic_DNA"/>
</dbReference>
<dbReference type="InterPro" id="IPR030869">
    <property type="entry name" value="MqnD"/>
</dbReference>
<gene>
    <name evidence="3" type="ORF">MNBD_DELTA04-1511</name>
</gene>